<keyword evidence="7" id="KW-1185">Reference proteome</keyword>
<dbReference type="CDD" id="cd00037">
    <property type="entry name" value="CLECT"/>
    <property type="match status" value="2"/>
</dbReference>
<dbReference type="Gene3D" id="2.60.40.1930">
    <property type="match status" value="1"/>
</dbReference>
<feature type="signal peptide" evidence="3">
    <location>
        <begin position="1"/>
        <end position="30"/>
    </location>
</feature>
<dbReference type="SUPFAM" id="SSF53300">
    <property type="entry name" value="vWA-like"/>
    <property type="match status" value="3"/>
</dbReference>
<protein>
    <submittedName>
        <fullName evidence="6">Calcium-activated chloride channel regulator 1</fullName>
    </submittedName>
</protein>
<dbReference type="InterPro" id="IPR002035">
    <property type="entry name" value="VWF_A"/>
</dbReference>
<feature type="compositionally biased region" description="Polar residues" evidence="2">
    <location>
        <begin position="1604"/>
        <end position="1614"/>
    </location>
</feature>
<dbReference type="PROSITE" id="PS50234">
    <property type="entry name" value="VWFA"/>
    <property type="match status" value="2"/>
</dbReference>
<feature type="compositionally biased region" description="Polar residues" evidence="2">
    <location>
        <begin position="1351"/>
        <end position="1361"/>
    </location>
</feature>
<evidence type="ECO:0000256" key="2">
    <source>
        <dbReference type="SAM" id="MobiDB-lite"/>
    </source>
</evidence>
<feature type="region of interest" description="Disordered" evidence="2">
    <location>
        <begin position="991"/>
        <end position="1026"/>
    </location>
</feature>
<name>A0A9Q1BLE3_HOLLE</name>
<feature type="compositionally biased region" description="Polar residues" evidence="2">
    <location>
        <begin position="1368"/>
        <end position="1378"/>
    </location>
</feature>
<dbReference type="InterPro" id="IPR036465">
    <property type="entry name" value="vWFA_dom_sf"/>
</dbReference>
<accession>A0A9Q1BLE3</accession>
<dbReference type="InterPro" id="IPR011625">
    <property type="entry name" value="A2M_N_BRD"/>
</dbReference>
<dbReference type="PROSITE" id="PS50041">
    <property type="entry name" value="C_TYPE_LECTIN_2"/>
    <property type="match status" value="2"/>
</dbReference>
<dbReference type="InterPro" id="IPR051266">
    <property type="entry name" value="CLCR"/>
</dbReference>
<feature type="compositionally biased region" description="Polar residues" evidence="2">
    <location>
        <begin position="1853"/>
        <end position="1866"/>
    </location>
</feature>
<feature type="region of interest" description="Disordered" evidence="2">
    <location>
        <begin position="1590"/>
        <end position="1633"/>
    </location>
</feature>
<feature type="compositionally biased region" description="Polar residues" evidence="2">
    <location>
        <begin position="1206"/>
        <end position="1216"/>
    </location>
</feature>
<dbReference type="SMART" id="SM00034">
    <property type="entry name" value="CLECT"/>
    <property type="match status" value="2"/>
</dbReference>
<feature type="domain" description="VWFA" evidence="5">
    <location>
        <begin position="3731"/>
        <end position="3914"/>
    </location>
</feature>
<dbReference type="Pfam" id="PF13519">
    <property type="entry name" value="VWA_2"/>
    <property type="match status" value="3"/>
</dbReference>
<evidence type="ECO:0000256" key="3">
    <source>
        <dbReference type="SAM" id="SignalP"/>
    </source>
</evidence>
<dbReference type="Pfam" id="PF07703">
    <property type="entry name" value="A2M_BRD"/>
    <property type="match status" value="1"/>
</dbReference>
<feature type="region of interest" description="Disordered" evidence="2">
    <location>
        <begin position="1842"/>
        <end position="1866"/>
    </location>
</feature>
<dbReference type="InterPro" id="IPR041555">
    <property type="entry name" value="MG3"/>
</dbReference>
<proteinExistence type="predicted"/>
<dbReference type="InterPro" id="IPR013642">
    <property type="entry name" value="CLCA_N"/>
</dbReference>
<dbReference type="Gene3D" id="3.40.50.410">
    <property type="entry name" value="von Willebrand factor, type A domain"/>
    <property type="match status" value="3"/>
</dbReference>
<sequence length="4455" mass="493593">MKITFEKPSPTCVFFLLIISVTSFLSLTEALTKPSGIKLVDNQYTGIVVAIHEDEPQNNALIESIKSMFVRASSYLYHATKKRAFFKEVTILIPSTWSDDPSYGKVCNESFRDADVIIAPPNPRFSPKEDLPPPPYTNHYGGCGKQGIHIHFTSRFLLDRSLEDIFGDFGRLLVHEWGHFRWGLFNEYPDSVEDDRYSDHFYLSSTTGLYEPVACPQSWNMSAMKYTGIHARPLKRCNGNKREGYERGCLSVAEQIQPHFTASIMMNKHLSFEQVIHFCDNDIEDQGTLHNSEANNKHNRLCEGRSSWEVMREHDDFNGDRNPPREIEDVRPSFKVIRENEAGKPIVLVLDTSGSMSTMNRSKRLQSVAKSFLISTVAHGCRVGIVDFDSSGKILSHLREINSETSRQELAGLIVGDHTGGTCIGCGVMEALKIIPANETGKIILITDGRDSKIADLMAAQAECIKRGGKFYLQTDDPRSRGALQAYSENSDCGRQKTSSGRISVFSNVFTLTAGDSEETGSFEIDPTIGRETTLIFSYFVSGNVNILGIAEAGKWWFTITSRSVGSYDVTVSVSSLPTAERVPPIKIRSYLSGTEAEVTPQTPLVAIAEVRQGFYPIVNARVIATVERPVSQSGHDLGPVEMILRDDGIAPFTETSDAKVPNFNRECSAGASYVSRIPEGWTPELDIFPPSTIFDLTVTFVDAEEGIVNISCTSPGGDMDSGKASSYVILRSNSTDRLKHDCSPDACAIEDDDVLWGNLSLPSEFGTKEEFSIRVPLQEGQMVSSFFFAVFAVDESGNRGKLSNMVQVILRNDSFQVSKDAHAPRITEDVLVEAPRITTGPKTTAKPLTPTKVRQGISHVTMIDVQKTTDKDTVNDKLTNQIDELTKSKGNVELETTSTNIDSTVRPNTVWKTGAKTKIDSTIRLDTHWKTGVKTNIDTTIIPDTDWNTEAKTNVDATLRADTHWKTGVTTNIIDTKVRPDTEWITGAKTNIDTTSTPDTDWKTDANTNIDATRPPATDWKTGANTNINATIRPDIDWKNGFKTNIDATITHDTHWKTGAKTDIADFTIRPDKDWKTGSPTNIDTTSTPEINWKTGAKTNTDAKTRPGTDGKAGAKTNIDASSTPDIHRKTGSNTNIDTTIRPNTHWKTGVKTNIDATIRPDTDWNTEAKTNIEATIRPDTHWKTNDKTKLDATGTPDIDWKTGAETNIDTSSIPDTDWKTGAKTSIDATSTPNTDWKTETKTNIDPTIRLDTNWKTGLQTNIDSTTRPNTVWKTGAKTNIDSTLRPDTNWKTGVKTNIIDSTIRPDKDWKTGAKTNIDTTSTPEINWKTSAKTNIDAKSRPGIDGKTGAKTNIDATSTPDIHRKTGSNTNIDTSIRPNAHWKTGEKTNIDATIRPGTDWNTEAKTNIEATIRPDTDWRTKAKTKINATRTPDIDWKTGAETNINSTSTPDTDWKTRTKTKIYATRAPDTDWKTGAKTSIDATNTPDADRMTEAKTNIDPTIRLDTNWKTGLQTNIDSTTRPNTVWETGAKTNIGATLRPDTNWKTGVKTNIIDSTIRPDKDWKTGAKTNIDTTNTPDINWKTGAKTNIDAKTRPGIDGKTGAKTNIDASSTPDIHRKTGSNTNIDTSIRPNAHWKTGGKTNIDATIRPGTDWNTEAKTNIEATIRPDTDWRTKAKTKINATKTPDIDWKTGAETNINSTSTPDTDWKTRTKTKIYATRAPDTDWKTGAKTSIDATNTPDADRMTEAKTNIDPTIRLDTNWKTGLQTNIDSTTRPNTVWETGAKTNIGATLRPDTNWKTGVKTNIIDSTIRPDKDWKTGAKTNIDTTNTPDINWKTSAKTNIDAKTRPGTDGKTSSKTNIDATVRPNTDWKTGVKINIGATTRPDIDWNTGVKKNIDSKSTPDIDRETSAKTYIDATSTPDIDWKTGSKTIIDATIKSTTVWKTGSETNIDATITPDTHWKTDVKTIIDATIRPDTDWLLDAKTNVYATIRPDTNRKTGVKTNIDVTTRHDTDWNTAAKTTIDSTVRHDTDWKTGVKTDTGATIRPDTDTKTGAKTNVDSPITSNVERKTGVKTHIDSTIKPDIEWKTDASKKIEATIMLKTASEYETKPNTDVSKEIFARMNSNVMTDDDTATEYNVMTTVDGTMHRTLPSKKNMTGVKNTIKVGCETKYGWKEFNRHCYKLLYLLDGRGHNFTTMLAACKEEGPSTFGKDVTRVADITSKAENDFVANIVAKGNRAWIGAKRTGNGESFVWMIGDRNHHDPTLDGFTNWKPNEPNNKWNLELCVEINRGPAGGWNDIKCRRKLPIICKYSLSSLGRVLVHEWGHFRWGLFNEYPDKVVDGRRAKYFYRSSETGLFEPVACPRLWRMMALKYTGNEDKPYRLCQGNPEIGYERNCLSIVNSSQPEFSASIMFGRLNLPQITHFCDNNPSDPETLHNYEANNKHNRLCGGRSSWEVMREHDDFRGKSKQYGVMRENGNFRDNVNAPRQIDDVQPTIKVVRVRDAGRPIVLVLDTSGSMSTNDRKDRLASAVRIYLTSTISEGCRVGIIDFDDFGKTLSTLRDVDSESTRQQLAGRIVADANGGTCIGCGIESALNIIPQDEGGKIILITDGQDGNIAKLKEMKAECRRRGTIVDSIAYSNSVQDIIRNLAVETGGKIYLQKDDPTSTGASDAFNDNSQCGGIASSSTGRIVPGSWTFTITNVDNSPHVITVSVSSLPSSEEVEPIVIKSFLSGTEVQITGDHPLVAYAEVTQGFYPIIQARVIATIERPRTADGRELGPVEVILKDNGGGFDITKNDGIYTKAFTGFTGIGYYGISVRVENNGEAIVLKPTEGSRIDRYINPEDLLNGELPSYGNSDPLATEPLSGNKAPNFTRSMSAGAAHVSQIPIGWTPESDILPPSRILDLSVSSVDFERAVVDLTFTAPGDDFDSGVASSYVILQSSSFEKLRHRERFEDLAVDDTSVKYGSLSSPSEFGTEEEFTIRVPIQGGQKVASFFFAVFAEDEQECNVTQSKDFALERTNELDTNVEQVSCNAEFGWKEFNNHCYKMLYSSSQNKVKDCDTMLAACKREGVRTFGQDITGVADITSKAENDFVANIVARGNHAWIGAKRNRNVFPAFSVKIHPPSYILPTDESISVRVDLDLKIVVLIRYTYGKPVRGRCFMKVGVHEDGEEPTILYLERVMLDGHGDAAVEKETNILGEGWFEENVGRNLYIEVTVVEDATGHSENASDISVKFADVKFMNGKPAPGVRVRVRATATIEGQQAEMILREAQRDPWNGDGIEPLEDNTNDKGQVNFRLYVPRHAINIRILLETVVTAIDNNARLEFNIRPFESPNGNEFLVLEVPNQVVRPEFDDLEVEVFLNSVTAAPEIFYFVVSRGKLMAYGKRAVANVDGFTFPVSYEMVPSVRVVAYYISDSGQIIADSVWIEVERACENPRMFDRASPYLYNATRKRAFFKEVSILVPPSWPDDPSYESATSETFEGADIIVAPRNPRFSPDEVAPSPYTKHFEGCGKQAIYIHLTSHFLLDNSLEDNFGDFGRVLVHEWGHFRWGLFNEYPDKVVDGRRAKYFYRSSETGLFEPVACPRLWRMMTLKYTGNEDKPYRLCQGSPEDGYERGCVSIANSSQPEFSASIMFGMLNLPQITHFCDNNPSDPETFHNSEANNKLNRLCGGRSSWEVMREHDDFRGKSKQYGVMRGNDNFRDNVNAPRQIDDVQPTIKVVRVREAGRPVVLVLDTSGSMSTNDRANRLASAVRTYLTSTISEGCRVGVIDFDDLGKTLSTLRDVDSESTRQQLAGLIVGDANGGTCIGCGIESALNIIPQGESGKIILITDGQDGNIAKLNEMQAECKRRGTIVDSIAYSDSAQDNIRTLADETGINVKFCNGVFRLMTRVFELAASDAVVQDSVNVDSTVGKETNFIFSYFKSNEDESPCLLFVKPGSWTFTITNLDNSPHDISVSVSSLPSSEEVEPIVIKSFLSGTEALVTGDRPLIAYAEVTQGFYAIIQARVIATIERPRTADGRDLGPVEVILKDNGGGFDITKNDGIYTKSFTGFTGIGYYGISVRVENNGEAIVMKPTEGSRIDPYINPEDLLNGELPSYGNPNPLDTEQPLTGNKAPSFTRTISAGAARVSQVPMGWTPESDILPPSRILDLSVSSVDFENAVVNLTFTAPGDDFDSGVASSYVILQSSSFKKLRHRELFKALAVDDASVKYGSLSSPSEFGTEEEFTIRVPIQDGQKVASFFFAVFAEDEQGNRGVISNIVQAILRKHIPDALESDNVTQSDDFTLERTNEVDTNAEQVSCNAEFGWKEFNNHCYKMLYSSSQNKVKDFNTMLEACKREGVRTFGQDITWVADITSEAENDFVANIVARGNRAWIGAKRNRNERDFKWITNDGVDNPLLDGYTNWESDEPNNQSDVDSCVQINRGSSGTWNDVKCRRRLPIICKYSLSRFRT</sequence>
<gene>
    <name evidence="6" type="ORF">HOLleu_31099</name>
</gene>
<dbReference type="SMART" id="SM01359">
    <property type="entry name" value="A2M_N_2"/>
    <property type="match status" value="1"/>
</dbReference>
<evidence type="ECO:0000259" key="4">
    <source>
        <dbReference type="PROSITE" id="PS50041"/>
    </source>
</evidence>
<feature type="region of interest" description="Disordered" evidence="2">
    <location>
        <begin position="1079"/>
        <end position="1145"/>
    </location>
</feature>
<dbReference type="PANTHER" id="PTHR10579:SF177">
    <property type="entry name" value="CALCIUM-ACTIVATED CHLORIDE CHANNEL REGULATOR 4-LIKE PROTEIN"/>
    <property type="match status" value="1"/>
</dbReference>
<feature type="domain" description="C-type lectin" evidence="4">
    <location>
        <begin position="2177"/>
        <end position="2311"/>
    </location>
</feature>
<dbReference type="InterPro" id="IPR016187">
    <property type="entry name" value="CTDL_fold"/>
</dbReference>
<evidence type="ECO:0000313" key="6">
    <source>
        <dbReference type="EMBL" id="KAJ8028766.1"/>
    </source>
</evidence>
<feature type="compositionally biased region" description="Polar residues" evidence="2">
    <location>
        <begin position="1224"/>
        <end position="1237"/>
    </location>
</feature>
<dbReference type="Proteomes" id="UP001152320">
    <property type="component" value="Chromosome 15"/>
</dbReference>
<dbReference type="Gene3D" id="3.10.100.10">
    <property type="entry name" value="Mannose-Binding Protein A, subunit A"/>
    <property type="match status" value="3"/>
</dbReference>
<dbReference type="NCBIfam" id="NF041940">
    <property type="entry name" value="choice_anch_X"/>
    <property type="match status" value="1"/>
</dbReference>
<feature type="compositionally biased region" description="Polar residues" evidence="2">
    <location>
        <begin position="1079"/>
        <end position="1091"/>
    </location>
</feature>
<dbReference type="Gene3D" id="2.60.40.10">
    <property type="entry name" value="Immunoglobulins"/>
    <property type="match status" value="1"/>
</dbReference>
<feature type="compositionally biased region" description="Polar residues" evidence="2">
    <location>
        <begin position="1621"/>
        <end position="1631"/>
    </location>
</feature>
<comment type="caution">
    <text evidence="6">The sequence shown here is derived from an EMBL/GenBank/DDBJ whole genome shotgun (WGS) entry which is preliminary data.</text>
</comment>
<dbReference type="InterPro" id="IPR013783">
    <property type="entry name" value="Ig-like_fold"/>
</dbReference>
<dbReference type="PROSITE" id="PS00615">
    <property type="entry name" value="C_TYPE_LECTIN_1"/>
    <property type="match status" value="2"/>
</dbReference>
<feature type="compositionally biased region" description="Polar residues" evidence="2">
    <location>
        <begin position="991"/>
        <end position="1012"/>
    </location>
</feature>
<dbReference type="InterPro" id="IPR018378">
    <property type="entry name" value="C-type_lectin_CS"/>
</dbReference>
<dbReference type="CDD" id="cd00198">
    <property type="entry name" value="vWFA"/>
    <property type="match status" value="3"/>
</dbReference>
<dbReference type="OrthoDB" id="687730at2759"/>
<dbReference type="Pfam" id="PF08434">
    <property type="entry name" value="CLCA"/>
    <property type="match status" value="3"/>
</dbReference>
<reference evidence="6" key="1">
    <citation type="submission" date="2021-10" db="EMBL/GenBank/DDBJ databases">
        <title>Tropical sea cucumber genome reveals ecological adaptation and Cuvierian tubules defense mechanism.</title>
        <authorList>
            <person name="Chen T."/>
        </authorList>
    </citation>
    <scope>NUCLEOTIDE SEQUENCE</scope>
    <source>
        <strain evidence="6">Nanhai2018</strain>
        <tissue evidence="6">Muscle</tissue>
    </source>
</reference>
<dbReference type="Pfam" id="PF00059">
    <property type="entry name" value="Lectin_C"/>
    <property type="match status" value="2"/>
</dbReference>
<organism evidence="6 7">
    <name type="scientific">Holothuria leucospilota</name>
    <name type="common">Black long sea cucumber</name>
    <name type="synonym">Mertensiothuria leucospilota</name>
    <dbReference type="NCBI Taxonomy" id="206669"/>
    <lineage>
        <taxon>Eukaryota</taxon>
        <taxon>Metazoa</taxon>
        <taxon>Echinodermata</taxon>
        <taxon>Eleutherozoa</taxon>
        <taxon>Echinozoa</taxon>
        <taxon>Holothuroidea</taxon>
        <taxon>Aspidochirotacea</taxon>
        <taxon>Aspidochirotida</taxon>
        <taxon>Holothuriidae</taxon>
        <taxon>Holothuria</taxon>
    </lineage>
</organism>
<feature type="domain" description="C-type lectin" evidence="4">
    <location>
        <begin position="4313"/>
        <end position="4447"/>
    </location>
</feature>
<dbReference type="EMBL" id="JAIZAY010000015">
    <property type="protein sequence ID" value="KAJ8028766.1"/>
    <property type="molecule type" value="Genomic_DNA"/>
</dbReference>
<dbReference type="InterPro" id="IPR001304">
    <property type="entry name" value="C-type_lectin-like"/>
</dbReference>
<dbReference type="SUPFAM" id="SSF56436">
    <property type="entry name" value="C-type lectin-like"/>
    <property type="match status" value="3"/>
</dbReference>
<dbReference type="InterPro" id="IPR016186">
    <property type="entry name" value="C-type_lectin-like/link_sf"/>
</dbReference>
<evidence type="ECO:0000256" key="1">
    <source>
        <dbReference type="ARBA" id="ARBA00023157"/>
    </source>
</evidence>
<feature type="region of interest" description="Disordered" evidence="2">
    <location>
        <begin position="1198"/>
        <end position="1242"/>
    </location>
</feature>
<dbReference type="Gene3D" id="2.60.40.1940">
    <property type="match status" value="1"/>
</dbReference>
<feature type="compositionally biased region" description="Polar residues" evidence="2">
    <location>
        <begin position="1133"/>
        <end position="1145"/>
    </location>
</feature>
<dbReference type="PANTHER" id="PTHR10579">
    <property type="entry name" value="CALCIUM-ACTIVATED CHLORIDE CHANNEL REGULATOR"/>
    <property type="match status" value="1"/>
</dbReference>
<dbReference type="Pfam" id="PF17791">
    <property type="entry name" value="MG3"/>
    <property type="match status" value="1"/>
</dbReference>
<keyword evidence="1" id="KW-1015">Disulfide bond</keyword>
<feature type="region of interest" description="Disordered" evidence="2">
    <location>
        <begin position="1337"/>
        <end position="1378"/>
    </location>
</feature>
<feature type="chain" id="PRO_5040306658" evidence="3">
    <location>
        <begin position="31"/>
        <end position="4455"/>
    </location>
</feature>
<evidence type="ECO:0000259" key="5">
    <source>
        <dbReference type="PROSITE" id="PS50234"/>
    </source>
</evidence>
<evidence type="ECO:0000313" key="7">
    <source>
        <dbReference type="Proteomes" id="UP001152320"/>
    </source>
</evidence>
<keyword evidence="3" id="KW-0732">Signal</keyword>
<dbReference type="SMART" id="SM00327">
    <property type="entry name" value="VWA"/>
    <property type="match status" value="3"/>
</dbReference>
<feature type="domain" description="VWFA" evidence="5">
    <location>
        <begin position="2508"/>
        <end position="2678"/>
    </location>
</feature>